<reference evidence="2" key="1">
    <citation type="submission" date="2016-03" db="EMBL/GenBank/DDBJ databases">
        <authorList>
            <person name="Ploux O."/>
        </authorList>
    </citation>
    <scope>NUCLEOTIDE SEQUENCE</scope>
    <source>
        <strain evidence="2">UC10</strain>
    </source>
</reference>
<keyword evidence="1" id="KW-1133">Transmembrane helix</keyword>
<accession>A0A1Y5PJ63</accession>
<protein>
    <submittedName>
        <fullName evidence="2">Uncharacterized protein</fullName>
    </submittedName>
</protein>
<gene>
    <name evidence="2" type="ORF">MHPYR_430049</name>
</gene>
<keyword evidence="1" id="KW-0812">Transmembrane</keyword>
<dbReference type="AlphaFoldDB" id="A0A1Y5PJ63"/>
<feature type="transmembrane region" description="Helical" evidence="1">
    <location>
        <begin position="80"/>
        <end position="101"/>
    </location>
</feature>
<name>A0A1Y5PJ63_9MYCO</name>
<sequence>MASLLNTVTGKAAQNAAHASSQNEVWIEYARHAATALRNRTPLPEITVYGPVLHAGERALFQGTVNYARMYGGDGTYNTTGMFVLGNPAVMLGAFAAAGIINHRRKARARRDAALQWRDHQNSGFIATNQRLMVHTGRGWGTYAYSAITEFYPDLENWTLTMGFGDRGAPMLLNGRAVPAIALIVAAATMPDRWMHDPRLQTLFI</sequence>
<keyword evidence="1" id="KW-0472">Membrane</keyword>
<organism evidence="2">
    <name type="scientific">uncultured Mycobacterium sp</name>
    <dbReference type="NCBI Taxonomy" id="171292"/>
    <lineage>
        <taxon>Bacteria</taxon>
        <taxon>Bacillati</taxon>
        <taxon>Actinomycetota</taxon>
        <taxon>Actinomycetes</taxon>
        <taxon>Mycobacteriales</taxon>
        <taxon>Mycobacteriaceae</taxon>
        <taxon>Mycobacterium</taxon>
        <taxon>environmental samples</taxon>
    </lineage>
</organism>
<dbReference type="EMBL" id="FLQS01000038">
    <property type="protein sequence ID" value="SBS77460.1"/>
    <property type="molecule type" value="Genomic_DNA"/>
</dbReference>
<proteinExistence type="predicted"/>
<evidence type="ECO:0000313" key="2">
    <source>
        <dbReference type="EMBL" id="SBS77460.1"/>
    </source>
</evidence>
<evidence type="ECO:0000256" key="1">
    <source>
        <dbReference type="SAM" id="Phobius"/>
    </source>
</evidence>